<sequence>MPHGKICYLEIPAKTAQASADFYSSIFGWKVRQRGDGELAFDDPAGVSGTWVKESDRTPDERTRTYIMVDVIADTLKQIETAGGRVLTPRTEIGSGMGAFAVFADPVGNEFGLYEEPRR</sequence>
<dbReference type="SUPFAM" id="SSF54593">
    <property type="entry name" value="Glyoxalase/Bleomycin resistance protein/Dihydroxybiphenyl dioxygenase"/>
    <property type="match status" value="1"/>
</dbReference>
<evidence type="ECO:0000313" key="3">
    <source>
        <dbReference type="Proteomes" id="UP000319771"/>
    </source>
</evidence>
<evidence type="ECO:0000259" key="1">
    <source>
        <dbReference type="PROSITE" id="PS51819"/>
    </source>
</evidence>
<comment type="caution">
    <text evidence="2">The sequence shown here is derived from an EMBL/GenBank/DDBJ whole genome shotgun (WGS) entry which is preliminary data.</text>
</comment>
<dbReference type="InterPro" id="IPR041581">
    <property type="entry name" value="Glyoxalase_6"/>
</dbReference>
<dbReference type="AlphaFoldDB" id="A0A538U5W5"/>
<dbReference type="Gene3D" id="3.10.180.10">
    <property type="entry name" value="2,3-Dihydroxybiphenyl 1,2-Dioxygenase, domain 1"/>
    <property type="match status" value="1"/>
</dbReference>
<reference evidence="2 3" key="1">
    <citation type="journal article" date="2019" name="Nat. Microbiol.">
        <title>Mediterranean grassland soil C-N compound turnover is dependent on rainfall and depth, and is mediated by genomically divergent microorganisms.</title>
        <authorList>
            <person name="Diamond S."/>
            <person name="Andeer P.F."/>
            <person name="Li Z."/>
            <person name="Crits-Christoph A."/>
            <person name="Burstein D."/>
            <person name="Anantharaman K."/>
            <person name="Lane K.R."/>
            <person name="Thomas B.C."/>
            <person name="Pan C."/>
            <person name="Northen T.R."/>
            <person name="Banfield J.F."/>
        </authorList>
    </citation>
    <scope>NUCLEOTIDE SEQUENCE [LARGE SCALE GENOMIC DNA]</scope>
    <source>
        <strain evidence="2">WS_11</strain>
    </source>
</reference>
<dbReference type="EMBL" id="VBPB01000173">
    <property type="protein sequence ID" value="TMQ71281.1"/>
    <property type="molecule type" value="Genomic_DNA"/>
</dbReference>
<accession>A0A538U5W5</accession>
<dbReference type="PANTHER" id="PTHR33993:SF2">
    <property type="entry name" value="VOC DOMAIN-CONTAINING PROTEIN"/>
    <property type="match status" value="1"/>
</dbReference>
<dbReference type="InterPro" id="IPR037523">
    <property type="entry name" value="VOC_core"/>
</dbReference>
<dbReference type="Pfam" id="PF18029">
    <property type="entry name" value="Glyoxalase_6"/>
    <property type="match status" value="1"/>
</dbReference>
<dbReference type="InterPro" id="IPR029068">
    <property type="entry name" value="Glyas_Bleomycin-R_OHBP_Dase"/>
</dbReference>
<dbReference type="PROSITE" id="PS51819">
    <property type="entry name" value="VOC"/>
    <property type="match status" value="1"/>
</dbReference>
<dbReference type="InterPro" id="IPR052164">
    <property type="entry name" value="Anthracycline_SecMetBiosynth"/>
</dbReference>
<dbReference type="CDD" id="cd07247">
    <property type="entry name" value="SgaA_N_like"/>
    <property type="match status" value="1"/>
</dbReference>
<protein>
    <submittedName>
        <fullName evidence="2">VOC family protein</fullName>
    </submittedName>
</protein>
<name>A0A538U5W5_UNCEI</name>
<organism evidence="2 3">
    <name type="scientific">Eiseniibacteriota bacterium</name>
    <dbReference type="NCBI Taxonomy" id="2212470"/>
    <lineage>
        <taxon>Bacteria</taxon>
        <taxon>Candidatus Eiseniibacteriota</taxon>
    </lineage>
</organism>
<dbReference type="Proteomes" id="UP000319771">
    <property type="component" value="Unassembled WGS sequence"/>
</dbReference>
<gene>
    <name evidence="2" type="ORF">E6K81_10445</name>
</gene>
<feature type="domain" description="VOC" evidence="1">
    <location>
        <begin position="5"/>
        <end position="116"/>
    </location>
</feature>
<dbReference type="PANTHER" id="PTHR33993">
    <property type="entry name" value="GLYOXALASE-RELATED"/>
    <property type="match status" value="1"/>
</dbReference>
<evidence type="ECO:0000313" key="2">
    <source>
        <dbReference type="EMBL" id="TMQ71281.1"/>
    </source>
</evidence>
<proteinExistence type="predicted"/>